<evidence type="ECO:0000313" key="1">
    <source>
        <dbReference type="EMBL" id="SDE75798.1"/>
    </source>
</evidence>
<gene>
    <name evidence="1" type="ORF">SAMN04487992_103293</name>
</gene>
<keyword evidence="2" id="KW-1185">Reference proteome</keyword>
<reference evidence="2" key="1">
    <citation type="submission" date="2016-10" db="EMBL/GenBank/DDBJ databases">
        <authorList>
            <person name="Varghese N."/>
            <person name="Submissions S."/>
        </authorList>
    </citation>
    <scope>NUCLEOTIDE SEQUENCE [LARGE SCALE GENOMIC DNA]</scope>
    <source>
        <strain evidence="2">DSM 24729</strain>
    </source>
</reference>
<name>A0A1G7FIV6_9FLAO</name>
<dbReference type="EMBL" id="FNBD01000003">
    <property type="protein sequence ID" value="SDE75798.1"/>
    <property type="molecule type" value="Genomic_DNA"/>
</dbReference>
<organism evidence="1 2">
    <name type="scientific">Cellulophaga baltica</name>
    <dbReference type="NCBI Taxonomy" id="76594"/>
    <lineage>
        <taxon>Bacteria</taxon>
        <taxon>Pseudomonadati</taxon>
        <taxon>Bacteroidota</taxon>
        <taxon>Flavobacteriia</taxon>
        <taxon>Flavobacteriales</taxon>
        <taxon>Flavobacteriaceae</taxon>
        <taxon>Cellulophaga</taxon>
    </lineage>
</organism>
<evidence type="ECO:0000313" key="2">
    <source>
        <dbReference type="Proteomes" id="UP000182114"/>
    </source>
</evidence>
<dbReference type="RefSeq" id="WP_074537864.1">
    <property type="nucleotide sequence ID" value="NZ_FNBD01000003.1"/>
</dbReference>
<protein>
    <recommendedName>
        <fullName evidence="3">Lipoprotein</fullName>
    </recommendedName>
</protein>
<dbReference type="AlphaFoldDB" id="A0A1G7FIV6"/>
<proteinExistence type="predicted"/>
<sequence>MNKTLWILPVLILLSCKQGKEPITKTETEIITDIILEKPTKAKPKYKIDFDTTKIANFTVENTEFSSLKALTQKLSDYSTQELKDLPNFIRLTMSIVVPFDISKKNLENTLKSIVHEETEKNNDIDEILIFAYDDKNDIGTGYTFGKLLWAPDAKIDNVTPEIALKNVRTNYRFEISIKEKVGNIKKEDLPTKRELEIYNETMDEKYIGMDDDVIRDIVMKKFKIKTEKEYENIYLKVGVYKIF</sequence>
<dbReference type="PROSITE" id="PS51257">
    <property type="entry name" value="PROKAR_LIPOPROTEIN"/>
    <property type="match status" value="1"/>
</dbReference>
<accession>A0A1G7FIV6</accession>
<evidence type="ECO:0008006" key="3">
    <source>
        <dbReference type="Google" id="ProtNLM"/>
    </source>
</evidence>
<dbReference type="Proteomes" id="UP000182114">
    <property type="component" value="Unassembled WGS sequence"/>
</dbReference>